<protein>
    <recommendedName>
        <fullName evidence="1">DOG1 domain-containing protein</fullName>
    </recommendedName>
</protein>
<dbReference type="EMBL" id="BTGU01000016">
    <property type="protein sequence ID" value="GMN43535.1"/>
    <property type="molecule type" value="Genomic_DNA"/>
</dbReference>
<comment type="caution">
    <text evidence="2">The sequence shown here is derived from an EMBL/GenBank/DDBJ whole genome shotgun (WGS) entry which is preliminary data.</text>
</comment>
<evidence type="ECO:0000313" key="2">
    <source>
        <dbReference type="EMBL" id="GMN43535.1"/>
    </source>
</evidence>
<sequence length="251" mass="27980">MANGDQHRSKCCFLEWMKLQERDLSELLQALTLTPQNDAELTKLAQKGVEHFESYISQRSTLSKNDVAAFFSPAWCTAWENSLLWIAGCRPSAYIRLIYALSGADVELRLADFLRGGAASGGDNLGGLSTGQVRAVDELQRRTIREEDRLTTRVAGLQEDVADEPITAIVKGVEQIGELSGEIERALDEHEKAMAVALEDADKLRLNTVKEIFGILTPVQGVDFLAMSKKLHLCVHEWGKKRDQRHGRENC</sequence>
<accession>A0AA88A0V1</accession>
<dbReference type="GO" id="GO:0043565">
    <property type="term" value="F:sequence-specific DNA binding"/>
    <property type="evidence" value="ECO:0007669"/>
    <property type="project" value="InterPro"/>
</dbReference>
<dbReference type="PANTHER" id="PTHR46354">
    <property type="entry name" value="DOG1 DOMAIN-CONTAINING PROTEIN"/>
    <property type="match status" value="1"/>
</dbReference>
<proteinExistence type="predicted"/>
<gene>
    <name evidence="2" type="ORF">TIFTF001_012735</name>
</gene>
<evidence type="ECO:0000259" key="1">
    <source>
        <dbReference type="PROSITE" id="PS51806"/>
    </source>
</evidence>
<reference evidence="2" key="1">
    <citation type="submission" date="2023-07" db="EMBL/GenBank/DDBJ databases">
        <title>draft genome sequence of fig (Ficus carica).</title>
        <authorList>
            <person name="Takahashi T."/>
            <person name="Nishimura K."/>
        </authorList>
    </citation>
    <scope>NUCLEOTIDE SEQUENCE</scope>
</reference>
<dbReference type="InterPro" id="IPR051886">
    <property type="entry name" value="Seed_Dev/Stress_Resp_Reg"/>
</dbReference>
<dbReference type="AlphaFoldDB" id="A0AA88A0V1"/>
<evidence type="ECO:0000313" key="3">
    <source>
        <dbReference type="Proteomes" id="UP001187192"/>
    </source>
</evidence>
<dbReference type="PANTHER" id="PTHR46354:SF7">
    <property type="entry name" value="PROTEIN DOG1-LIKE 1"/>
    <property type="match status" value="1"/>
</dbReference>
<keyword evidence="3" id="KW-1185">Reference proteome</keyword>
<feature type="domain" description="DOG1" evidence="1">
    <location>
        <begin position="6"/>
        <end position="245"/>
    </location>
</feature>
<dbReference type="Proteomes" id="UP001187192">
    <property type="component" value="Unassembled WGS sequence"/>
</dbReference>
<organism evidence="2 3">
    <name type="scientific">Ficus carica</name>
    <name type="common">Common fig</name>
    <dbReference type="NCBI Taxonomy" id="3494"/>
    <lineage>
        <taxon>Eukaryota</taxon>
        <taxon>Viridiplantae</taxon>
        <taxon>Streptophyta</taxon>
        <taxon>Embryophyta</taxon>
        <taxon>Tracheophyta</taxon>
        <taxon>Spermatophyta</taxon>
        <taxon>Magnoliopsida</taxon>
        <taxon>eudicotyledons</taxon>
        <taxon>Gunneridae</taxon>
        <taxon>Pentapetalae</taxon>
        <taxon>rosids</taxon>
        <taxon>fabids</taxon>
        <taxon>Rosales</taxon>
        <taxon>Moraceae</taxon>
        <taxon>Ficeae</taxon>
        <taxon>Ficus</taxon>
    </lineage>
</organism>
<dbReference type="Pfam" id="PF14144">
    <property type="entry name" value="DOG1"/>
    <property type="match status" value="1"/>
</dbReference>
<dbReference type="GO" id="GO:0006351">
    <property type="term" value="P:DNA-templated transcription"/>
    <property type="evidence" value="ECO:0007669"/>
    <property type="project" value="InterPro"/>
</dbReference>
<dbReference type="PROSITE" id="PS51806">
    <property type="entry name" value="DOG1"/>
    <property type="match status" value="1"/>
</dbReference>
<name>A0AA88A0V1_FICCA</name>
<dbReference type="InterPro" id="IPR025422">
    <property type="entry name" value="TGA_domain"/>
</dbReference>